<dbReference type="Pfam" id="PF14399">
    <property type="entry name" value="BtrH_N"/>
    <property type="match status" value="1"/>
</dbReference>
<dbReference type="AlphaFoldDB" id="C0CKR8"/>
<evidence type="ECO:0000313" key="3">
    <source>
        <dbReference type="EMBL" id="EEG49625.1"/>
    </source>
</evidence>
<accession>C0CKR8</accession>
<feature type="domain" description="Butirosin biosynthesis protein H N-terminal" evidence="1">
    <location>
        <begin position="6"/>
        <end position="139"/>
    </location>
</feature>
<proteinExistence type="predicted"/>
<dbReference type="eggNOG" id="COG4990">
    <property type="taxonomic scope" value="Bacteria"/>
</dbReference>
<keyword evidence="4" id="KW-1185">Reference proteome</keyword>
<organism evidence="3 4">
    <name type="scientific">Blautia hydrogenotrophica (strain DSM 10507 / JCM 14656 / S5a33)</name>
    <name type="common">Ruminococcus hydrogenotrophicus</name>
    <dbReference type="NCBI Taxonomy" id="476272"/>
    <lineage>
        <taxon>Bacteria</taxon>
        <taxon>Bacillati</taxon>
        <taxon>Bacillota</taxon>
        <taxon>Clostridia</taxon>
        <taxon>Lachnospirales</taxon>
        <taxon>Lachnospiraceae</taxon>
        <taxon>Blautia</taxon>
    </lineage>
</organism>
<dbReference type="Gene3D" id="3.90.70.10">
    <property type="entry name" value="Cysteine proteinases"/>
    <property type="match status" value="1"/>
</dbReference>
<dbReference type="HOGENOM" id="CLU_796593_0_0_9"/>
<evidence type="ECO:0008006" key="5">
    <source>
        <dbReference type="Google" id="ProtNLM"/>
    </source>
</evidence>
<protein>
    <recommendedName>
        <fullName evidence="5">Butirosin biosynthesis protein H N-terminal domain-containing protein</fullName>
    </recommendedName>
</protein>
<dbReference type="InterPro" id="IPR026935">
    <property type="entry name" value="BtrH_N"/>
</dbReference>
<evidence type="ECO:0000259" key="2">
    <source>
        <dbReference type="Pfam" id="PF16169"/>
    </source>
</evidence>
<evidence type="ECO:0000313" key="4">
    <source>
        <dbReference type="Proteomes" id="UP000003100"/>
    </source>
</evidence>
<dbReference type="Proteomes" id="UP000003100">
    <property type="component" value="Unassembled WGS sequence"/>
</dbReference>
<sequence length="341" mass="39151">MADYLCPVNGLCDVYEWKTGKRIPEELIFYAKAGFQMISQKRADAPKMIFLGQGSIGKREYEFWKEIIGYEIMFGEGKCFRTTWKEICALLDREIPTILFGLDMFYLPYQQKFYQKQHILGHVVLMVGYDDENAYIHDNSKEGVQPVPLSNLEQAWAKSYIGISKKNTYFGINMKSPETDISQIVQKGMATNAEMYLHSALSFVGQKGLDKFMKEFPKWKNVFAQEALCKIYLHFIEYTGSVLPELPYEISGSRSGIINPHRASRDKLAQALLKYQGSFGVPGWEDAAYCFECSGEIIQTIVGGFIEDVGNMSFGNSEKYIPFFQKLREHEECAFHIMLRD</sequence>
<dbReference type="InterPro" id="IPR032369">
    <property type="entry name" value="DUF4872"/>
</dbReference>
<feature type="domain" description="DUF4872" evidence="2">
    <location>
        <begin position="152"/>
        <end position="228"/>
    </location>
</feature>
<comment type="caution">
    <text evidence="3">The sequence shown here is derived from an EMBL/GenBank/DDBJ whole genome shotgun (WGS) entry which is preliminary data.</text>
</comment>
<dbReference type="PATRIC" id="fig|476272.21.peg.2787"/>
<gene>
    <name evidence="3" type="ORF">RUMHYD_01438</name>
</gene>
<reference evidence="3 4" key="2">
    <citation type="submission" date="2009-02" db="EMBL/GenBank/DDBJ databases">
        <title>Draft genome sequence of Blautia hydrogenotrophica DSM 10507 (Ruminococcus hydrogenotrophicus DSM 10507).</title>
        <authorList>
            <person name="Sudarsanam P."/>
            <person name="Ley R."/>
            <person name="Guruge J."/>
            <person name="Turnbaugh P.J."/>
            <person name="Mahowald M."/>
            <person name="Liep D."/>
            <person name="Gordon J."/>
        </authorList>
    </citation>
    <scope>NUCLEOTIDE SEQUENCE [LARGE SCALE GENOMIC DNA]</scope>
    <source>
        <strain evidence="4">DSM 10507 / JCM 14656 / S5a33</strain>
    </source>
</reference>
<dbReference type="EMBL" id="ACBZ01000071">
    <property type="protein sequence ID" value="EEG49625.1"/>
    <property type="molecule type" value="Genomic_DNA"/>
</dbReference>
<dbReference type="Pfam" id="PF16169">
    <property type="entry name" value="DUF4872"/>
    <property type="match status" value="1"/>
</dbReference>
<name>C0CKR8_BLAHS</name>
<reference evidence="3 4" key="1">
    <citation type="submission" date="2009-01" db="EMBL/GenBank/DDBJ databases">
        <authorList>
            <person name="Fulton L."/>
            <person name="Clifton S."/>
            <person name="Fulton B."/>
            <person name="Xu J."/>
            <person name="Minx P."/>
            <person name="Pepin K.H."/>
            <person name="Johnson M."/>
            <person name="Bhonagiri V."/>
            <person name="Nash W.E."/>
            <person name="Mardis E.R."/>
            <person name="Wilson R.K."/>
        </authorList>
    </citation>
    <scope>NUCLEOTIDE SEQUENCE [LARGE SCALE GENOMIC DNA]</scope>
    <source>
        <strain evidence="4">DSM 10507 / JCM 14656 / S5a33</strain>
    </source>
</reference>
<evidence type="ECO:0000259" key="1">
    <source>
        <dbReference type="Pfam" id="PF14399"/>
    </source>
</evidence>